<comment type="caution">
    <text evidence="1">The sequence shown here is derived from an EMBL/GenBank/DDBJ whole genome shotgun (WGS) entry which is preliminary data.</text>
</comment>
<gene>
    <name evidence="1" type="ORF">QSV35_15795</name>
</gene>
<dbReference type="SUPFAM" id="SSF50475">
    <property type="entry name" value="FMN-binding split barrel"/>
    <property type="match status" value="1"/>
</dbReference>
<evidence type="ECO:0000313" key="2">
    <source>
        <dbReference type="Proteomes" id="UP001235064"/>
    </source>
</evidence>
<dbReference type="RefSeq" id="WP_286289760.1">
    <property type="nucleotide sequence ID" value="NZ_JASXSZ010000005.1"/>
</dbReference>
<name>A0ABT7N262_9MICO</name>
<protein>
    <submittedName>
        <fullName evidence="1">Pyridoxamine 5'-phosphate oxidase family protein</fullName>
    </submittedName>
</protein>
<dbReference type="EMBL" id="JASXSZ010000005">
    <property type="protein sequence ID" value="MDL9980802.1"/>
    <property type="molecule type" value="Genomic_DNA"/>
</dbReference>
<reference evidence="1 2" key="1">
    <citation type="submission" date="2023-06" db="EMBL/GenBank/DDBJ databases">
        <title>Microbacterium sp. nov., isolated from a waste landfill.</title>
        <authorList>
            <person name="Wen W."/>
        </authorList>
    </citation>
    <scope>NUCLEOTIDE SEQUENCE [LARGE SCALE GENOMIC DNA]</scope>
    <source>
        <strain evidence="1 2">ASV49</strain>
    </source>
</reference>
<dbReference type="Gene3D" id="2.30.110.10">
    <property type="entry name" value="Electron Transport, Fmn-binding Protein, Chain A"/>
    <property type="match status" value="1"/>
</dbReference>
<proteinExistence type="predicted"/>
<dbReference type="Proteomes" id="UP001235064">
    <property type="component" value="Unassembled WGS sequence"/>
</dbReference>
<evidence type="ECO:0000313" key="1">
    <source>
        <dbReference type="EMBL" id="MDL9980802.1"/>
    </source>
</evidence>
<keyword evidence="2" id="KW-1185">Reference proteome</keyword>
<sequence>MELNHDQRAFLQDHHAAAMITTGRDGAAKAVRVGVALVDGHLRSSGTADRARTKRLRRVPRSTLFVFDPGVRYLTIESAVTILDGDDAPELNLALFRVMQNRPSGPLAWYGEELDEEAFLARMVQERRLVYEFTPVRIYGTA</sequence>
<organism evidence="1 2">
    <name type="scientific">Microbacterium candidum</name>
    <dbReference type="NCBI Taxonomy" id="3041922"/>
    <lineage>
        <taxon>Bacteria</taxon>
        <taxon>Bacillati</taxon>
        <taxon>Actinomycetota</taxon>
        <taxon>Actinomycetes</taxon>
        <taxon>Micrococcales</taxon>
        <taxon>Microbacteriaceae</taxon>
        <taxon>Microbacterium</taxon>
    </lineage>
</organism>
<accession>A0ABT7N262</accession>
<dbReference type="InterPro" id="IPR012349">
    <property type="entry name" value="Split_barrel_FMN-bd"/>
</dbReference>